<dbReference type="FunFam" id="3.30.60.90:FF:000014">
    <property type="entry name" value="E3 ubiquitin-protein ligase PRT1"/>
    <property type="match status" value="1"/>
</dbReference>
<dbReference type="GO" id="GO:0043161">
    <property type="term" value="P:proteasome-mediated ubiquitin-dependent protein catabolic process"/>
    <property type="evidence" value="ECO:0007669"/>
    <property type="project" value="TreeGrafter"/>
</dbReference>
<dbReference type="PROSITE" id="PS50135">
    <property type="entry name" value="ZF_ZZ_2"/>
    <property type="match status" value="1"/>
</dbReference>
<proteinExistence type="predicted"/>
<evidence type="ECO:0000259" key="7">
    <source>
        <dbReference type="PROSITE" id="PS50135"/>
    </source>
</evidence>
<evidence type="ECO:0008006" key="10">
    <source>
        <dbReference type="Google" id="ProtNLM"/>
    </source>
</evidence>
<reference evidence="8" key="1">
    <citation type="journal article" date="2018" name="DNA Res.">
        <title>Multiple hybrid de novo genome assembly of finger millet, an orphan allotetraploid crop.</title>
        <authorList>
            <person name="Hatakeyama M."/>
            <person name="Aluri S."/>
            <person name="Balachadran M.T."/>
            <person name="Sivarajan S.R."/>
            <person name="Patrignani A."/>
            <person name="Gruter S."/>
            <person name="Poveda L."/>
            <person name="Shimizu-Inatsugi R."/>
            <person name="Baeten J."/>
            <person name="Francoijs K.J."/>
            <person name="Nataraja K.N."/>
            <person name="Reddy Y.A.N."/>
            <person name="Phadnis S."/>
            <person name="Ravikumar R.L."/>
            <person name="Schlapbach R."/>
            <person name="Sreeman S.M."/>
            <person name="Shimizu K.K."/>
        </authorList>
    </citation>
    <scope>NUCLEOTIDE SEQUENCE</scope>
</reference>
<evidence type="ECO:0000313" key="8">
    <source>
        <dbReference type="EMBL" id="GJN21607.1"/>
    </source>
</evidence>
<dbReference type="SMART" id="SM00291">
    <property type="entry name" value="ZnF_ZZ"/>
    <property type="match status" value="1"/>
</dbReference>
<dbReference type="SMART" id="SM00184">
    <property type="entry name" value="RING"/>
    <property type="match status" value="1"/>
</dbReference>
<dbReference type="InterPro" id="IPR043145">
    <property type="entry name" value="Znf_ZZ_sf"/>
</dbReference>
<dbReference type="Pfam" id="PF13445">
    <property type="entry name" value="zf-RING_UBOX"/>
    <property type="match status" value="1"/>
</dbReference>
<dbReference type="GO" id="GO:0008270">
    <property type="term" value="F:zinc ion binding"/>
    <property type="evidence" value="ECO:0007669"/>
    <property type="project" value="UniProtKB-KW"/>
</dbReference>
<protein>
    <recommendedName>
        <fullName evidence="10">E3 ubiquitin-protein ligase PRT1</fullName>
    </recommendedName>
</protein>
<feature type="domain" description="RING-type" evidence="6">
    <location>
        <begin position="135"/>
        <end position="172"/>
    </location>
</feature>
<dbReference type="Proteomes" id="UP001054889">
    <property type="component" value="Unassembled WGS sequence"/>
</dbReference>
<comment type="caution">
    <text evidence="8">The sequence shown here is derived from an EMBL/GenBank/DDBJ whole genome shotgun (WGS) entry which is preliminary data.</text>
</comment>
<dbReference type="InterPro" id="IPR027370">
    <property type="entry name" value="Znf-RING_euk"/>
</dbReference>
<dbReference type="Gene3D" id="3.30.40.10">
    <property type="entry name" value="Zinc/RING finger domain, C3HC4 (zinc finger)"/>
    <property type="match status" value="1"/>
</dbReference>
<feature type="compositionally biased region" description="Basic and acidic residues" evidence="5">
    <location>
        <begin position="1"/>
        <end position="14"/>
    </location>
</feature>
<evidence type="ECO:0000256" key="1">
    <source>
        <dbReference type="ARBA" id="ARBA00022723"/>
    </source>
</evidence>
<dbReference type="CDD" id="cd02338">
    <property type="entry name" value="ZZ_PCMF_like"/>
    <property type="match status" value="1"/>
</dbReference>
<dbReference type="GO" id="GO:0061630">
    <property type="term" value="F:ubiquitin protein ligase activity"/>
    <property type="evidence" value="ECO:0007669"/>
    <property type="project" value="TreeGrafter"/>
</dbReference>
<evidence type="ECO:0000256" key="2">
    <source>
        <dbReference type="ARBA" id="ARBA00022771"/>
    </source>
</evidence>
<accession>A0AAV5EGB6</accession>
<dbReference type="PROSITE" id="PS50089">
    <property type="entry name" value="ZF_RING_2"/>
    <property type="match status" value="1"/>
</dbReference>
<dbReference type="PROSITE" id="PS00518">
    <property type="entry name" value="ZF_RING_1"/>
    <property type="match status" value="1"/>
</dbReference>
<feature type="compositionally biased region" description="Polar residues" evidence="5">
    <location>
        <begin position="109"/>
        <end position="119"/>
    </location>
</feature>
<dbReference type="Gene3D" id="3.30.60.90">
    <property type="match status" value="1"/>
</dbReference>
<evidence type="ECO:0000256" key="3">
    <source>
        <dbReference type="ARBA" id="ARBA00022833"/>
    </source>
</evidence>
<keyword evidence="1" id="KW-0479">Metal-binding</keyword>
<reference evidence="8" key="2">
    <citation type="submission" date="2021-12" db="EMBL/GenBank/DDBJ databases">
        <title>Resequencing data analysis of finger millet.</title>
        <authorList>
            <person name="Hatakeyama M."/>
            <person name="Aluri S."/>
            <person name="Balachadran M.T."/>
            <person name="Sivarajan S.R."/>
            <person name="Poveda L."/>
            <person name="Shimizu-Inatsugi R."/>
            <person name="Schlapbach R."/>
            <person name="Sreeman S.M."/>
            <person name="Shimizu K.K."/>
        </authorList>
    </citation>
    <scope>NUCLEOTIDE SEQUENCE</scope>
</reference>
<keyword evidence="3" id="KW-0862">Zinc</keyword>
<dbReference type="InterPro" id="IPR001841">
    <property type="entry name" value="Znf_RING"/>
</dbReference>
<dbReference type="SUPFAM" id="SSF57850">
    <property type="entry name" value="RING/U-box"/>
    <property type="match status" value="2"/>
</dbReference>
<dbReference type="InterPro" id="IPR000433">
    <property type="entry name" value="Znf_ZZ"/>
</dbReference>
<feature type="region of interest" description="Disordered" evidence="5">
    <location>
        <begin position="96"/>
        <end position="119"/>
    </location>
</feature>
<feature type="domain" description="ZZ-type" evidence="7">
    <location>
        <begin position="251"/>
        <end position="315"/>
    </location>
</feature>
<gene>
    <name evidence="8" type="primary">gb09099</name>
    <name evidence="8" type="ORF">PR202_gb09099</name>
</gene>
<keyword evidence="2 4" id="KW-0863">Zinc-finger</keyword>
<dbReference type="EMBL" id="BQKI01000075">
    <property type="protein sequence ID" value="GJN21607.1"/>
    <property type="molecule type" value="Genomic_DNA"/>
</dbReference>
<sequence length="386" mass="43315">MASDGNHPEPEKAEGASAPTVTGGDYMEDPQFQCCVYVQITHVFIQNVLQGYYLQTCCPRQPYKHFPSICQLLHHLLLKLEPVDYERKGKEVLEIGNDRENSVEDGQIRPSQEAPSNSNIVNEHSKKIKMEDVSCPLCKEMLYQPAVLNCGHVYCVSCLSSLNEEALKCQVCGGLHPGEVPNVCLDLDHFLEEYFPSEYESRGVKVQFEKRKGNHEASSSCKLLTQVLWCLGTSTKEDSRAEHNDDLSDVHFGVGCDSCGVYPIRGKRYKCQDCAELIGFDLCEACYSSSLNLPGRFNQQHTPDHRMQLDDSNLLHRLLRFHGMPEDGQLMLQDVVINPVAMAEILGGNQEMEDDGEEAAVAPDAMIEIVIDNQEMEDNDEQDQPL</sequence>
<dbReference type="Pfam" id="PF00569">
    <property type="entry name" value="ZZ"/>
    <property type="match status" value="1"/>
</dbReference>
<evidence type="ECO:0000313" key="9">
    <source>
        <dbReference type="Proteomes" id="UP001054889"/>
    </source>
</evidence>
<evidence type="ECO:0000256" key="4">
    <source>
        <dbReference type="PROSITE-ProRule" id="PRU00228"/>
    </source>
</evidence>
<name>A0AAV5EGB6_ELECO</name>
<feature type="region of interest" description="Disordered" evidence="5">
    <location>
        <begin position="1"/>
        <end position="23"/>
    </location>
</feature>
<dbReference type="PANTHER" id="PTHR15898:SF13">
    <property type="entry name" value="BIFUNCTIONAL APOPTOSIS REGULATOR"/>
    <property type="match status" value="1"/>
</dbReference>
<organism evidence="8 9">
    <name type="scientific">Eleusine coracana subsp. coracana</name>
    <dbReference type="NCBI Taxonomy" id="191504"/>
    <lineage>
        <taxon>Eukaryota</taxon>
        <taxon>Viridiplantae</taxon>
        <taxon>Streptophyta</taxon>
        <taxon>Embryophyta</taxon>
        <taxon>Tracheophyta</taxon>
        <taxon>Spermatophyta</taxon>
        <taxon>Magnoliopsida</taxon>
        <taxon>Liliopsida</taxon>
        <taxon>Poales</taxon>
        <taxon>Poaceae</taxon>
        <taxon>PACMAD clade</taxon>
        <taxon>Chloridoideae</taxon>
        <taxon>Cynodonteae</taxon>
        <taxon>Eleusininae</taxon>
        <taxon>Eleusine</taxon>
    </lineage>
</organism>
<dbReference type="InterPro" id="IPR017907">
    <property type="entry name" value="Znf_RING_CS"/>
</dbReference>
<dbReference type="AlphaFoldDB" id="A0AAV5EGB6"/>
<evidence type="ECO:0000259" key="6">
    <source>
        <dbReference type="PROSITE" id="PS50089"/>
    </source>
</evidence>
<dbReference type="PANTHER" id="PTHR15898">
    <property type="entry name" value="BIFUNCTIONAL APOPTOSIS REGULATOR"/>
    <property type="match status" value="1"/>
</dbReference>
<evidence type="ECO:0000256" key="5">
    <source>
        <dbReference type="SAM" id="MobiDB-lite"/>
    </source>
</evidence>
<dbReference type="InterPro" id="IPR013083">
    <property type="entry name" value="Znf_RING/FYVE/PHD"/>
</dbReference>
<keyword evidence="9" id="KW-1185">Reference proteome</keyword>